<evidence type="ECO:0000313" key="2">
    <source>
        <dbReference type="Proteomes" id="UP000185728"/>
    </source>
</evidence>
<dbReference type="Proteomes" id="UP000185728">
    <property type="component" value="Unassembled WGS sequence"/>
</dbReference>
<organism evidence="1 2">
    <name type="scientific">Zobellia uliginosa</name>
    <dbReference type="NCBI Taxonomy" id="143224"/>
    <lineage>
        <taxon>Bacteria</taxon>
        <taxon>Pseudomonadati</taxon>
        <taxon>Bacteroidota</taxon>
        <taxon>Flavobacteriia</taxon>
        <taxon>Flavobacteriales</taxon>
        <taxon>Flavobacteriaceae</taxon>
        <taxon>Zobellia</taxon>
    </lineage>
</organism>
<dbReference type="EMBL" id="FTOB01000018">
    <property type="protein sequence ID" value="SIT16255.1"/>
    <property type="molecule type" value="Genomic_DNA"/>
</dbReference>
<sequence>MPICFINEVLYFDILILKHIHMKPKTKMSLTILLKNIKKTLKELPKACSYAIHR</sequence>
<keyword evidence="2" id="KW-1185">Reference proteome</keyword>
<gene>
    <name evidence="1" type="ORF">SAMN05421766_1185</name>
</gene>
<name>A0ABY1L2C3_9FLAO</name>
<evidence type="ECO:0000313" key="1">
    <source>
        <dbReference type="EMBL" id="SIT16255.1"/>
    </source>
</evidence>
<accession>A0ABY1L2C3</accession>
<protein>
    <submittedName>
        <fullName evidence="1">Uncharacterized protein</fullName>
    </submittedName>
</protein>
<proteinExistence type="predicted"/>
<comment type="caution">
    <text evidence="1">The sequence shown here is derived from an EMBL/GenBank/DDBJ whole genome shotgun (WGS) entry which is preliminary data.</text>
</comment>
<reference evidence="1 2" key="1">
    <citation type="submission" date="2017-01" db="EMBL/GenBank/DDBJ databases">
        <authorList>
            <person name="Varghese N."/>
            <person name="Submissions S."/>
        </authorList>
    </citation>
    <scope>NUCLEOTIDE SEQUENCE [LARGE SCALE GENOMIC DNA]</scope>
    <source>
        <strain evidence="1 2">DSM 2061</strain>
    </source>
</reference>